<keyword evidence="1" id="KW-0472">Membrane</keyword>
<dbReference type="Proteomes" id="UP001596152">
    <property type="component" value="Unassembled WGS sequence"/>
</dbReference>
<feature type="transmembrane region" description="Helical" evidence="1">
    <location>
        <begin position="12"/>
        <end position="35"/>
    </location>
</feature>
<organism evidence="2 3">
    <name type="scientific">Brevundimonas staleyi</name>
    <dbReference type="NCBI Taxonomy" id="74326"/>
    <lineage>
        <taxon>Bacteria</taxon>
        <taxon>Pseudomonadati</taxon>
        <taxon>Pseudomonadota</taxon>
        <taxon>Alphaproteobacteria</taxon>
        <taxon>Caulobacterales</taxon>
        <taxon>Caulobacteraceae</taxon>
        <taxon>Brevundimonas</taxon>
    </lineage>
</organism>
<protein>
    <submittedName>
        <fullName evidence="2">Uncharacterized protein</fullName>
    </submittedName>
</protein>
<dbReference type="RefSeq" id="WP_374038118.1">
    <property type="nucleotide sequence ID" value="NZ_CP169082.1"/>
</dbReference>
<gene>
    <name evidence="2" type="ORF">ACFPIE_14015</name>
</gene>
<comment type="caution">
    <text evidence="2">The sequence shown here is derived from an EMBL/GenBank/DDBJ whole genome shotgun (WGS) entry which is preliminary data.</text>
</comment>
<feature type="transmembrane region" description="Helical" evidence="1">
    <location>
        <begin position="55"/>
        <end position="84"/>
    </location>
</feature>
<sequence>MAEARSSPSRWRAYAGLLVKVVLYSWPILALVLVLQVGPEVVGNFANGDVALTGLLAPLIIAAKLWSLFVVVMLVVSSVTFWCFGSRKVEKRW</sequence>
<keyword evidence="1" id="KW-0812">Transmembrane</keyword>
<keyword evidence="3" id="KW-1185">Reference proteome</keyword>
<accession>A0ABW0FU95</accession>
<evidence type="ECO:0000313" key="2">
    <source>
        <dbReference type="EMBL" id="MFC5345037.1"/>
    </source>
</evidence>
<proteinExistence type="predicted"/>
<reference evidence="3" key="1">
    <citation type="journal article" date="2019" name="Int. J. Syst. Evol. Microbiol.">
        <title>The Global Catalogue of Microorganisms (GCM) 10K type strain sequencing project: providing services to taxonomists for standard genome sequencing and annotation.</title>
        <authorList>
            <consortium name="The Broad Institute Genomics Platform"/>
            <consortium name="The Broad Institute Genome Sequencing Center for Infectious Disease"/>
            <person name="Wu L."/>
            <person name="Ma J."/>
        </authorList>
    </citation>
    <scope>NUCLEOTIDE SEQUENCE [LARGE SCALE GENOMIC DNA]</scope>
    <source>
        <strain evidence="3">JCM 12125</strain>
    </source>
</reference>
<name>A0ABW0FU95_9CAUL</name>
<evidence type="ECO:0000313" key="3">
    <source>
        <dbReference type="Proteomes" id="UP001596152"/>
    </source>
</evidence>
<evidence type="ECO:0000256" key="1">
    <source>
        <dbReference type="SAM" id="Phobius"/>
    </source>
</evidence>
<keyword evidence="1" id="KW-1133">Transmembrane helix</keyword>
<dbReference type="EMBL" id="JBHSLF010000025">
    <property type="protein sequence ID" value="MFC5345037.1"/>
    <property type="molecule type" value="Genomic_DNA"/>
</dbReference>